<sequence>MSSGNHLANFKDGASRLTLKTKFEAYGIAQRDGTSFVLSPTETNQLLASARGNSAALEEALGLPTDALSNNVLYRIDIPNPQELNLRMPSGNEAGANSQWISGGYLPDGNVEAVIDAGGIPNARFVINPVVP</sequence>
<evidence type="ECO:0000313" key="1">
    <source>
        <dbReference type="EMBL" id="MEQ5840473.1"/>
    </source>
</evidence>
<organism evidence="1 2">
    <name type="scientific">Paraburkholderia acidicola</name>
    <dbReference type="NCBI Taxonomy" id="1912599"/>
    <lineage>
        <taxon>Bacteria</taxon>
        <taxon>Pseudomonadati</taxon>
        <taxon>Pseudomonadota</taxon>
        <taxon>Betaproteobacteria</taxon>
        <taxon>Burkholderiales</taxon>
        <taxon>Burkholderiaceae</taxon>
        <taxon>Paraburkholderia</taxon>
    </lineage>
</organism>
<dbReference type="RefSeq" id="WP_349542641.1">
    <property type="nucleotide sequence ID" value="NZ_JAOALG010000001.1"/>
</dbReference>
<evidence type="ECO:0000313" key="2">
    <source>
        <dbReference type="Proteomes" id="UP001469089"/>
    </source>
</evidence>
<dbReference type="EMBL" id="JAOALG010000001">
    <property type="protein sequence ID" value="MEQ5840473.1"/>
    <property type="molecule type" value="Genomic_DNA"/>
</dbReference>
<keyword evidence="2" id="KW-1185">Reference proteome</keyword>
<protein>
    <submittedName>
        <fullName evidence="1">Uncharacterized protein</fullName>
    </submittedName>
</protein>
<reference evidence="1 2" key="1">
    <citation type="journal article" date="2024" name="Chem. Sci.">
        <title>Discovery of a lagriamide polyketide by integrated genome mining, isotopic labeling, and untargeted metabolomics.</title>
        <authorList>
            <person name="Fergusson C.H."/>
            <person name="Saulog J."/>
            <person name="Paulo B.S."/>
            <person name="Wilson D.M."/>
            <person name="Liu D.Y."/>
            <person name="Morehouse N.J."/>
            <person name="Waterworth S."/>
            <person name="Barkei J."/>
            <person name="Gray C.A."/>
            <person name="Kwan J.C."/>
            <person name="Eustaquio A.S."/>
            <person name="Linington R.G."/>
        </authorList>
    </citation>
    <scope>NUCLEOTIDE SEQUENCE [LARGE SCALE GENOMIC DNA]</scope>
    <source>
        <strain evidence="1 2">RL17-338-BIF-B</strain>
    </source>
</reference>
<gene>
    <name evidence="1" type="ORF">N0A02_13660</name>
</gene>
<comment type="caution">
    <text evidence="1">The sequence shown here is derived from an EMBL/GenBank/DDBJ whole genome shotgun (WGS) entry which is preliminary data.</text>
</comment>
<accession>A0ABV1LML1</accession>
<name>A0ABV1LML1_9BURK</name>
<proteinExistence type="predicted"/>
<dbReference type="Proteomes" id="UP001469089">
    <property type="component" value="Unassembled WGS sequence"/>
</dbReference>